<keyword evidence="2" id="KW-1185">Reference proteome</keyword>
<evidence type="ECO:0000313" key="1">
    <source>
        <dbReference type="EMBL" id="QDS92487.1"/>
    </source>
</evidence>
<gene>
    <name evidence="1" type="ORF">FF011L_12300</name>
</gene>
<dbReference type="Proteomes" id="UP000320672">
    <property type="component" value="Chromosome"/>
</dbReference>
<dbReference type="KEGG" id="rml:FF011L_12300"/>
<dbReference type="AlphaFoldDB" id="A0A517MCJ2"/>
<protein>
    <submittedName>
        <fullName evidence="1">Uncharacterized protein</fullName>
    </submittedName>
</protein>
<proteinExistence type="predicted"/>
<reference evidence="1 2" key="1">
    <citation type="submission" date="2019-02" db="EMBL/GenBank/DDBJ databases">
        <title>Deep-cultivation of Planctomycetes and their phenomic and genomic characterization uncovers novel biology.</title>
        <authorList>
            <person name="Wiegand S."/>
            <person name="Jogler M."/>
            <person name="Boedeker C."/>
            <person name="Pinto D."/>
            <person name="Vollmers J."/>
            <person name="Rivas-Marin E."/>
            <person name="Kohn T."/>
            <person name="Peeters S.H."/>
            <person name="Heuer A."/>
            <person name="Rast P."/>
            <person name="Oberbeckmann S."/>
            <person name="Bunk B."/>
            <person name="Jeske O."/>
            <person name="Meyerdierks A."/>
            <person name="Storesund J.E."/>
            <person name="Kallscheuer N."/>
            <person name="Luecker S."/>
            <person name="Lage O.M."/>
            <person name="Pohl T."/>
            <person name="Merkel B.J."/>
            <person name="Hornburger P."/>
            <person name="Mueller R.-W."/>
            <person name="Bruemmer F."/>
            <person name="Labrenz M."/>
            <person name="Spormann A.M."/>
            <person name="Op den Camp H."/>
            <person name="Overmann J."/>
            <person name="Amann R."/>
            <person name="Jetten M.S.M."/>
            <person name="Mascher T."/>
            <person name="Medema M.H."/>
            <person name="Devos D.P."/>
            <person name="Kaster A.-K."/>
            <person name="Ovreas L."/>
            <person name="Rohde M."/>
            <person name="Galperin M.Y."/>
            <person name="Jogler C."/>
        </authorList>
    </citation>
    <scope>NUCLEOTIDE SEQUENCE [LARGE SCALE GENOMIC DNA]</scope>
    <source>
        <strain evidence="1 2">FF011L</strain>
    </source>
</reference>
<dbReference type="EMBL" id="CP036262">
    <property type="protein sequence ID" value="QDS92487.1"/>
    <property type="molecule type" value="Genomic_DNA"/>
</dbReference>
<dbReference type="RefSeq" id="WP_145350732.1">
    <property type="nucleotide sequence ID" value="NZ_CP036262.1"/>
</dbReference>
<dbReference type="OrthoDB" id="8080287at2"/>
<name>A0A517MCJ2_9BACT</name>
<sequence length="121" mass="13573">MTIYKPKNPYPTLPGFGLRVHHAAKSIRKLADEPWANIYTRGFDNCFEQGDGDAVVFALMHKAYAERSENCCGRSQLAEGIAVMFRGRLSLDGFPQSWEAVAWSREPSTESVDMNQMSLTV</sequence>
<evidence type="ECO:0000313" key="2">
    <source>
        <dbReference type="Proteomes" id="UP000320672"/>
    </source>
</evidence>
<organism evidence="1 2">
    <name type="scientific">Roseimaritima multifibrata</name>
    <dbReference type="NCBI Taxonomy" id="1930274"/>
    <lineage>
        <taxon>Bacteria</taxon>
        <taxon>Pseudomonadati</taxon>
        <taxon>Planctomycetota</taxon>
        <taxon>Planctomycetia</taxon>
        <taxon>Pirellulales</taxon>
        <taxon>Pirellulaceae</taxon>
        <taxon>Roseimaritima</taxon>
    </lineage>
</organism>
<accession>A0A517MCJ2</accession>